<dbReference type="Proteomes" id="UP000613160">
    <property type="component" value="Unassembled WGS sequence"/>
</dbReference>
<feature type="compositionally biased region" description="Low complexity" evidence="1">
    <location>
        <begin position="483"/>
        <end position="514"/>
    </location>
</feature>
<feature type="compositionally biased region" description="Basic and acidic residues" evidence="1">
    <location>
        <begin position="48"/>
        <end position="62"/>
    </location>
</feature>
<dbReference type="RefSeq" id="WP_188852743.1">
    <property type="nucleotide sequence ID" value="NZ_BMJJ01000008.1"/>
</dbReference>
<evidence type="ECO:0000259" key="2">
    <source>
        <dbReference type="Pfam" id="PF02120"/>
    </source>
</evidence>
<feature type="compositionally biased region" description="Basic and acidic residues" evidence="1">
    <location>
        <begin position="515"/>
        <end position="539"/>
    </location>
</feature>
<dbReference type="Pfam" id="PF02120">
    <property type="entry name" value="Flg_hook"/>
    <property type="match status" value="1"/>
</dbReference>
<accession>A0A917DD37</accession>
<evidence type="ECO:0000313" key="4">
    <source>
        <dbReference type="Proteomes" id="UP000613160"/>
    </source>
</evidence>
<dbReference type="InterPro" id="IPR038610">
    <property type="entry name" value="FliK-like_C_sf"/>
</dbReference>
<proteinExistence type="predicted"/>
<dbReference type="AlphaFoldDB" id="A0A917DD37"/>
<dbReference type="InterPro" id="IPR021136">
    <property type="entry name" value="Flagellar_hook_control-like_C"/>
</dbReference>
<dbReference type="EMBL" id="BMJJ01000008">
    <property type="protein sequence ID" value="GGD27523.1"/>
    <property type="molecule type" value="Genomic_DNA"/>
</dbReference>
<name>A0A917DD37_9HYPH</name>
<feature type="region of interest" description="Disordered" evidence="1">
    <location>
        <begin position="481"/>
        <end position="549"/>
    </location>
</feature>
<feature type="domain" description="Flagellar hook-length control protein-like C-terminal" evidence="2">
    <location>
        <begin position="407"/>
        <end position="473"/>
    </location>
</feature>
<protein>
    <recommendedName>
        <fullName evidence="2">Flagellar hook-length control protein-like C-terminal domain-containing protein</fullName>
    </recommendedName>
</protein>
<gene>
    <name evidence="3" type="ORF">GCM10011335_33290</name>
</gene>
<organism evidence="3 4">
    <name type="scientific">Aureimonas glaciei</name>
    <dbReference type="NCBI Taxonomy" id="1776957"/>
    <lineage>
        <taxon>Bacteria</taxon>
        <taxon>Pseudomonadati</taxon>
        <taxon>Pseudomonadota</taxon>
        <taxon>Alphaproteobacteria</taxon>
        <taxon>Hyphomicrobiales</taxon>
        <taxon>Aurantimonadaceae</taxon>
        <taxon>Aureimonas</taxon>
    </lineage>
</organism>
<dbReference type="CDD" id="cd17470">
    <property type="entry name" value="T3SS_Flik_C"/>
    <property type="match status" value="1"/>
</dbReference>
<feature type="compositionally biased region" description="Basic and acidic residues" evidence="1">
    <location>
        <begin position="24"/>
        <end position="41"/>
    </location>
</feature>
<keyword evidence="4" id="KW-1185">Reference proteome</keyword>
<dbReference type="Gene3D" id="3.30.750.140">
    <property type="match status" value="1"/>
</dbReference>
<reference evidence="3" key="1">
    <citation type="journal article" date="2014" name="Int. J. Syst. Evol. Microbiol.">
        <title>Complete genome sequence of Corynebacterium casei LMG S-19264T (=DSM 44701T), isolated from a smear-ripened cheese.</title>
        <authorList>
            <consortium name="US DOE Joint Genome Institute (JGI-PGF)"/>
            <person name="Walter F."/>
            <person name="Albersmeier A."/>
            <person name="Kalinowski J."/>
            <person name="Ruckert C."/>
        </authorList>
    </citation>
    <scope>NUCLEOTIDE SEQUENCE</scope>
    <source>
        <strain evidence="3">CGMCC 1.15493</strain>
    </source>
</reference>
<evidence type="ECO:0000313" key="3">
    <source>
        <dbReference type="EMBL" id="GGD27523.1"/>
    </source>
</evidence>
<feature type="region of interest" description="Disordered" evidence="1">
    <location>
        <begin position="1"/>
        <end position="107"/>
    </location>
</feature>
<evidence type="ECO:0000256" key="1">
    <source>
        <dbReference type="SAM" id="MobiDB-lite"/>
    </source>
</evidence>
<reference evidence="3" key="2">
    <citation type="submission" date="2020-09" db="EMBL/GenBank/DDBJ databases">
        <authorList>
            <person name="Sun Q."/>
            <person name="Zhou Y."/>
        </authorList>
    </citation>
    <scope>NUCLEOTIDE SEQUENCE</scope>
    <source>
        <strain evidence="3">CGMCC 1.15493</strain>
    </source>
</reference>
<comment type="caution">
    <text evidence="3">The sequence shown here is derived from an EMBL/GenBank/DDBJ whole genome shotgun (WGS) entry which is preliminary data.</text>
</comment>
<sequence length="549" mass="55360">MKITANSLSFIEPKPAAGGSGDGEYNRMFEDAIRDVAKEPSGKSSLPNDDRLARQAADRQEADGASGREATRSRASRHAVTAATEKATEADEATAEASLEADVADSKGERSAAIESLDRLLNGEFSAVSLASAKSAASAAAVAAEPDAPAPVADPKAAVAALAVGTAGELDEMAEPAVGMARGKVSLEVVHMETHFEPRSDAFVLVEADGTASAKAAAPDAGLVMAARNAGSPEAATPLSADEILAPVALAGSTKAGVSPTGAPELVAIKGRLADVGTARAAAATDNGATPDEADQPRLSFEEALARIDTSRAASGDSAGAGEKRGRSALFAEARADRQASAAARAAGPVAVAASDEGTQPTLSFPSMTGQVANRVIDALGSTLTAQRAPDAAPGDAYVRLTAGGAALKTLTIQLQPEELGRLDVSMRLVEGQLTLEIAATEAGTAKVLAEDREGLRKLLQHAGFSLDDTSITIVTREAGAPARTSAADAAGQAGARTSSGGDSPAGDGAAQDGRQGRESGGGERHQDNRRQSADERARASLKAASTYL</sequence>